<organism evidence="5 6">
    <name type="scientific">Hominilimicola fabiformis</name>
    <dbReference type="NCBI Taxonomy" id="2885356"/>
    <lineage>
        <taxon>Bacteria</taxon>
        <taxon>Bacillati</taxon>
        <taxon>Bacillota</taxon>
        <taxon>Clostridia</taxon>
        <taxon>Eubacteriales</taxon>
        <taxon>Oscillospiraceae</taxon>
        <taxon>Hominilimicola</taxon>
    </lineage>
</organism>
<accession>A0AAE3E205</accession>
<comment type="caution">
    <text evidence="5">The sequence shown here is derived from an EMBL/GenBank/DDBJ whole genome shotgun (WGS) entry which is preliminary data.</text>
</comment>
<dbReference type="EMBL" id="JAJEQM010000026">
    <property type="protein sequence ID" value="MCC2211785.1"/>
    <property type="molecule type" value="Genomic_DNA"/>
</dbReference>
<dbReference type="FunFam" id="3.40.50.300:FF:000018">
    <property type="entry name" value="Cell division control 48"/>
    <property type="match status" value="1"/>
</dbReference>
<sequence length="522" mass="59943">MIIKIVFYKSSSKFYDSVCTNCGIFENFIQNKSENILTLTFEELKEHFFELKHIMLTIKNWSKTEYYIDEKETTISDIDNLFTILNCEKSYENEILSDEFCYSGAGWGCNSLSSISLRKGYYSYRSTLCWYDIGHFEGDIWIVDKERIMQILTSETTTKNLNLCKHFQIDKIEKTVENLPDKIDVTEDGEWEYKYREAPMGMQQTEIIGIKPKEQYSSFRGGFSISLDGNNDENNETTEEEKNIPSTTFDDIGGIDSIVQQVREVIELPLIAPELFSHYHIKPHKGILLYGPPGCGKTLIAKAIANEIKAHFVSINGPEILNKYIGQSEENLRKIFDEAKHHSPAVIYFDEFDSISSTRDSDGNPHMATVVNQLLTLMDGIDENNQICAIASTNRIDMIDEAIKRPGRFDYVIEIQRPSPEGCKAIFRIHTEKMPVDKHFNKDVFVDKYLVGSSGAEIAFVASEAAYNSIRRTVNIKELFDEKCDFVISKENILIEEDFIKAAKLLKDSRQRADTAKWRNIK</sequence>
<feature type="domain" description="AAA+ ATPase" evidence="4">
    <location>
        <begin position="283"/>
        <end position="419"/>
    </location>
</feature>
<dbReference type="Gene3D" id="1.10.8.60">
    <property type="match status" value="1"/>
</dbReference>
<dbReference type="GO" id="GO:0016887">
    <property type="term" value="F:ATP hydrolysis activity"/>
    <property type="evidence" value="ECO:0007669"/>
    <property type="project" value="InterPro"/>
</dbReference>
<keyword evidence="2" id="KW-0547">Nucleotide-binding</keyword>
<dbReference type="PANTHER" id="PTHR23077:SF144">
    <property type="entry name" value="PROTEASOME-ASSOCIATED ATPASE"/>
    <property type="match status" value="1"/>
</dbReference>
<dbReference type="Proteomes" id="UP001198242">
    <property type="component" value="Unassembled WGS sequence"/>
</dbReference>
<evidence type="ECO:0000259" key="4">
    <source>
        <dbReference type="SMART" id="SM00382"/>
    </source>
</evidence>
<evidence type="ECO:0000313" key="5">
    <source>
        <dbReference type="EMBL" id="MCC2211785.1"/>
    </source>
</evidence>
<dbReference type="AlphaFoldDB" id="A0AAE3E205"/>
<proteinExistence type="predicted"/>
<protein>
    <submittedName>
        <fullName evidence="5">AAA family ATPase</fullName>
    </submittedName>
</protein>
<evidence type="ECO:0000256" key="1">
    <source>
        <dbReference type="ARBA" id="ARBA00022737"/>
    </source>
</evidence>
<evidence type="ECO:0000313" key="6">
    <source>
        <dbReference type="Proteomes" id="UP001198242"/>
    </source>
</evidence>
<evidence type="ECO:0000256" key="3">
    <source>
        <dbReference type="ARBA" id="ARBA00022840"/>
    </source>
</evidence>
<dbReference type="PANTHER" id="PTHR23077">
    <property type="entry name" value="AAA-FAMILY ATPASE"/>
    <property type="match status" value="1"/>
</dbReference>
<keyword evidence="6" id="KW-1185">Reference proteome</keyword>
<keyword evidence="3" id="KW-0067">ATP-binding</keyword>
<gene>
    <name evidence="5" type="ORF">LKE05_13445</name>
</gene>
<dbReference type="InterPro" id="IPR003959">
    <property type="entry name" value="ATPase_AAA_core"/>
</dbReference>
<dbReference type="SMART" id="SM00382">
    <property type="entry name" value="AAA"/>
    <property type="match status" value="1"/>
</dbReference>
<reference evidence="5 6" key="1">
    <citation type="submission" date="2021-10" db="EMBL/GenBank/DDBJ databases">
        <title>Anaerobic single-cell dispensing facilitates the cultivation of human gut bacteria.</title>
        <authorList>
            <person name="Afrizal A."/>
        </authorList>
    </citation>
    <scope>NUCLEOTIDE SEQUENCE [LARGE SCALE GENOMIC DNA]</scope>
    <source>
        <strain evidence="5 6">CLA-AA-H232</strain>
    </source>
</reference>
<dbReference type="InterPro" id="IPR027417">
    <property type="entry name" value="P-loop_NTPase"/>
</dbReference>
<dbReference type="Gene3D" id="3.40.50.300">
    <property type="entry name" value="P-loop containing nucleotide triphosphate hydrolases"/>
    <property type="match status" value="1"/>
</dbReference>
<dbReference type="Pfam" id="PF00004">
    <property type="entry name" value="AAA"/>
    <property type="match status" value="1"/>
</dbReference>
<name>A0AAE3E205_9FIRM</name>
<dbReference type="InterPro" id="IPR003593">
    <property type="entry name" value="AAA+_ATPase"/>
</dbReference>
<keyword evidence="1" id="KW-0677">Repeat</keyword>
<dbReference type="RefSeq" id="WP_308457172.1">
    <property type="nucleotide sequence ID" value="NZ_JAJEQM010000026.1"/>
</dbReference>
<dbReference type="SUPFAM" id="SSF52540">
    <property type="entry name" value="P-loop containing nucleoside triphosphate hydrolases"/>
    <property type="match status" value="1"/>
</dbReference>
<evidence type="ECO:0000256" key="2">
    <source>
        <dbReference type="ARBA" id="ARBA00022741"/>
    </source>
</evidence>
<dbReference type="InterPro" id="IPR050168">
    <property type="entry name" value="AAA_ATPase_domain"/>
</dbReference>
<dbReference type="GO" id="GO:0005524">
    <property type="term" value="F:ATP binding"/>
    <property type="evidence" value="ECO:0007669"/>
    <property type="project" value="UniProtKB-KW"/>
</dbReference>